<dbReference type="EMBL" id="OC925058">
    <property type="protein sequence ID" value="CAD7655903.1"/>
    <property type="molecule type" value="Genomic_DNA"/>
</dbReference>
<evidence type="ECO:0000256" key="1">
    <source>
        <dbReference type="ARBA" id="ARBA00007357"/>
    </source>
</evidence>
<dbReference type="InterPro" id="IPR000718">
    <property type="entry name" value="Peptidase_M13"/>
</dbReference>
<protein>
    <recommendedName>
        <fullName evidence="2">Peptidase M13 N-terminal domain-containing protein</fullName>
    </recommendedName>
</protein>
<dbReference type="Proteomes" id="UP000728032">
    <property type="component" value="Unassembled WGS sequence"/>
</dbReference>
<dbReference type="PANTHER" id="PTHR11733:SF167">
    <property type="entry name" value="FI17812P1-RELATED"/>
    <property type="match status" value="1"/>
</dbReference>
<dbReference type="SUPFAM" id="SSF55486">
    <property type="entry name" value="Metalloproteases ('zincins'), catalytic domain"/>
    <property type="match status" value="1"/>
</dbReference>
<dbReference type="OrthoDB" id="6475849at2759"/>
<reference evidence="3" key="1">
    <citation type="submission" date="2020-11" db="EMBL/GenBank/DDBJ databases">
        <authorList>
            <person name="Tran Van P."/>
        </authorList>
    </citation>
    <scope>NUCLEOTIDE SEQUENCE</scope>
</reference>
<dbReference type="PANTHER" id="PTHR11733">
    <property type="entry name" value="ZINC METALLOPROTEASE FAMILY M13 NEPRILYSIN-RELATED"/>
    <property type="match status" value="1"/>
</dbReference>
<dbReference type="PROSITE" id="PS51885">
    <property type="entry name" value="NEPRILYSIN"/>
    <property type="match status" value="1"/>
</dbReference>
<dbReference type="InterPro" id="IPR042089">
    <property type="entry name" value="Peptidase_M13_dom_2"/>
</dbReference>
<feature type="domain" description="Peptidase M13 N-terminal" evidence="2">
    <location>
        <begin position="2"/>
        <end position="322"/>
    </location>
</feature>
<keyword evidence="4" id="KW-1185">Reference proteome</keyword>
<sequence length="344" mass="40080">MTPLIEALKSVGGWPIMGQSCGYNDSEFDWKDAFVKHVMTSKSSPVFVLSVLTDSKDNVVKRIHVGIVYSNFSKPTLGLSRDYHLNPEGYASKIRGYKKYILQSVNLLAANNYNSTQINDDIDSLLEFETKLAQFSDTSIYYKPITFETFNELMNNSVDWLNITNTVYKELNETIRMKINDVVVVEDIYYYINVTQLLTTTPNRVIANYFGWKLVMNLGSHTTKQFRDIRFKFNQLFTGVEKDVELWRSCTASISSQLPYVLSRLYVDKHFTQSDRQEALNYIRDVKKAYYELIGGNDWLDTNTRYRALNKLKNMKEFVGYPDWVLTTHKLDNYYQLKHQLDNS</sequence>
<dbReference type="GO" id="GO:0016485">
    <property type="term" value="P:protein processing"/>
    <property type="evidence" value="ECO:0007669"/>
    <property type="project" value="TreeGrafter"/>
</dbReference>
<dbReference type="AlphaFoldDB" id="A0A7R9QRU7"/>
<dbReference type="Gene3D" id="1.10.1380.10">
    <property type="entry name" value="Neutral endopeptidase , domain2"/>
    <property type="match status" value="1"/>
</dbReference>
<dbReference type="GO" id="GO:0005886">
    <property type="term" value="C:plasma membrane"/>
    <property type="evidence" value="ECO:0007669"/>
    <property type="project" value="TreeGrafter"/>
</dbReference>
<dbReference type="Pfam" id="PF05649">
    <property type="entry name" value="Peptidase_M13_N"/>
    <property type="match status" value="1"/>
</dbReference>
<comment type="similarity">
    <text evidence="1">Belongs to the peptidase M13 family.</text>
</comment>
<dbReference type="GO" id="GO:0004222">
    <property type="term" value="F:metalloendopeptidase activity"/>
    <property type="evidence" value="ECO:0007669"/>
    <property type="project" value="InterPro"/>
</dbReference>
<organism evidence="3">
    <name type="scientific">Oppiella nova</name>
    <dbReference type="NCBI Taxonomy" id="334625"/>
    <lineage>
        <taxon>Eukaryota</taxon>
        <taxon>Metazoa</taxon>
        <taxon>Ecdysozoa</taxon>
        <taxon>Arthropoda</taxon>
        <taxon>Chelicerata</taxon>
        <taxon>Arachnida</taxon>
        <taxon>Acari</taxon>
        <taxon>Acariformes</taxon>
        <taxon>Sarcoptiformes</taxon>
        <taxon>Oribatida</taxon>
        <taxon>Brachypylina</taxon>
        <taxon>Oppioidea</taxon>
        <taxon>Oppiidae</taxon>
        <taxon>Oppiella</taxon>
    </lineage>
</organism>
<evidence type="ECO:0000313" key="3">
    <source>
        <dbReference type="EMBL" id="CAD7655903.1"/>
    </source>
</evidence>
<dbReference type="EMBL" id="CAJPVJ010010233">
    <property type="protein sequence ID" value="CAG2173090.1"/>
    <property type="molecule type" value="Genomic_DNA"/>
</dbReference>
<dbReference type="InterPro" id="IPR008753">
    <property type="entry name" value="Peptidase_M13_N"/>
</dbReference>
<gene>
    <name evidence="3" type="ORF">ONB1V03_LOCUS12543</name>
</gene>
<proteinExistence type="inferred from homology"/>
<accession>A0A7R9QRU7</accession>
<evidence type="ECO:0000313" key="4">
    <source>
        <dbReference type="Proteomes" id="UP000728032"/>
    </source>
</evidence>
<name>A0A7R9QRU7_9ACAR</name>
<evidence type="ECO:0000259" key="2">
    <source>
        <dbReference type="Pfam" id="PF05649"/>
    </source>
</evidence>